<accession>A0ABQ2LGG4</accession>
<evidence type="ECO:0000313" key="4">
    <source>
        <dbReference type="Proteomes" id="UP000602381"/>
    </source>
</evidence>
<evidence type="ECO:0000256" key="2">
    <source>
        <dbReference type="SAM" id="Phobius"/>
    </source>
</evidence>
<keyword evidence="2" id="KW-1133">Transmembrane helix</keyword>
<dbReference type="RefSeq" id="WP_150006343.1">
    <property type="nucleotide sequence ID" value="NZ_BMOV01000015.1"/>
</dbReference>
<organism evidence="3 4">
    <name type="scientific">Iodidimonas muriae</name>
    <dbReference type="NCBI Taxonomy" id="261467"/>
    <lineage>
        <taxon>Bacteria</taxon>
        <taxon>Pseudomonadati</taxon>
        <taxon>Pseudomonadota</taxon>
        <taxon>Alphaproteobacteria</taxon>
        <taxon>Iodidimonadales</taxon>
        <taxon>Iodidimonadaceae</taxon>
        <taxon>Iodidimonas</taxon>
    </lineage>
</organism>
<evidence type="ECO:0000256" key="1">
    <source>
        <dbReference type="SAM" id="Coils"/>
    </source>
</evidence>
<gene>
    <name evidence="3" type="ORF">GCM10007972_27130</name>
</gene>
<keyword evidence="2" id="KW-0472">Membrane</keyword>
<dbReference type="Gene3D" id="1.10.287.1490">
    <property type="match status" value="1"/>
</dbReference>
<protein>
    <submittedName>
        <fullName evidence="3">Uncharacterized protein</fullName>
    </submittedName>
</protein>
<comment type="caution">
    <text evidence="3">The sequence shown here is derived from an EMBL/GenBank/DDBJ whole genome shotgun (WGS) entry which is preliminary data.</text>
</comment>
<dbReference type="Proteomes" id="UP000602381">
    <property type="component" value="Unassembled WGS sequence"/>
</dbReference>
<keyword evidence="1" id="KW-0175">Coiled coil</keyword>
<reference evidence="4" key="1">
    <citation type="journal article" date="2019" name="Int. J. Syst. Evol. Microbiol.">
        <title>The Global Catalogue of Microorganisms (GCM) 10K type strain sequencing project: providing services to taxonomists for standard genome sequencing and annotation.</title>
        <authorList>
            <consortium name="The Broad Institute Genomics Platform"/>
            <consortium name="The Broad Institute Genome Sequencing Center for Infectious Disease"/>
            <person name="Wu L."/>
            <person name="Ma J."/>
        </authorList>
    </citation>
    <scope>NUCLEOTIDE SEQUENCE [LARGE SCALE GENOMIC DNA]</scope>
    <source>
        <strain evidence="4">JCM 17843</strain>
    </source>
</reference>
<keyword evidence="4" id="KW-1185">Reference proteome</keyword>
<dbReference type="EMBL" id="BMOV01000015">
    <property type="protein sequence ID" value="GGO17205.1"/>
    <property type="molecule type" value="Genomic_DNA"/>
</dbReference>
<evidence type="ECO:0000313" key="3">
    <source>
        <dbReference type="EMBL" id="GGO17205.1"/>
    </source>
</evidence>
<keyword evidence="2" id="KW-0812">Transmembrane</keyword>
<sequence>MTNSLQNLAEKFSNLSELRASSIERLQKVKGTNETQFDLSKTAPSIDRTLADVDARVIAICEIAPKSGDEENSDSLLIPNAYVNRIIKPLDQLTVQYQSIADNLSNIDSNGGPGTLNPEDLTFQSANGQINLQLGPIFQNIWNHSEAVLAALYPLMNLLRGEGRPDFAAALDAFSTAMEQVHAQRSTLQDVAKSAQADRKKIGDFQAQSGPLKDEIERLKTESEKDRKTLKEYATEGTQAITSIRTTNEQAEQLKTAVDNYQASFDSFQKQLEAREKIIQTGKKEQDELIANLKEIESDTKRLTKQAEAMLTGATVAGLAGSFGELRDKTSSELIGARWIFYFAIFLLFLSVIPLVAYVVPGVASLLGFDPAAASNLPKESGVLEFFGQVVVRALLLLPAAWFAKFAATRHAVLFRLKEHYAYKYSVAASVEGFKQQAEPFKDEIAAATFFELTFNPADRMEAKAHEERHPNPAMEWVMKKFGATYDGK</sequence>
<feature type="coiled-coil region" evidence="1">
    <location>
        <begin position="216"/>
        <end position="306"/>
    </location>
</feature>
<feature type="transmembrane region" description="Helical" evidence="2">
    <location>
        <begin position="386"/>
        <end position="408"/>
    </location>
</feature>
<name>A0ABQ2LGG4_9PROT</name>
<proteinExistence type="predicted"/>
<feature type="transmembrane region" description="Helical" evidence="2">
    <location>
        <begin position="339"/>
        <end position="360"/>
    </location>
</feature>